<evidence type="ECO:0000256" key="1">
    <source>
        <dbReference type="SAM" id="MobiDB-lite"/>
    </source>
</evidence>
<dbReference type="Pfam" id="PF09949">
    <property type="entry name" value="APP1_cat"/>
    <property type="match status" value="1"/>
</dbReference>
<dbReference type="GO" id="GO:0008195">
    <property type="term" value="F:phosphatidate phosphatase activity"/>
    <property type="evidence" value="ECO:0007669"/>
    <property type="project" value="InterPro"/>
</dbReference>
<organism evidence="3 4">
    <name type="scientific">Gonapodya prolifera (strain JEL478)</name>
    <name type="common">Monoblepharis prolifera</name>
    <dbReference type="NCBI Taxonomy" id="1344416"/>
    <lineage>
        <taxon>Eukaryota</taxon>
        <taxon>Fungi</taxon>
        <taxon>Fungi incertae sedis</taxon>
        <taxon>Chytridiomycota</taxon>
        <taxon>Chytridiomycota incertae sedis</taxon>
        <taxon>Monoblepharidomycetes</taxon>
        <taxon>Monoblepharidales</taxon>
        <taxon>Gonapodyaceae</taxon>
        <taxon>Gonapodya</taxon>
    </lineage>
</organism>
<keyword evidence="4" id="KW-1185">Reference proteome</keyword>
<feature type="non-terminal residue" evidence="3">
    <location>
        <position position="1"/>
    </location>
</feature>
<proteinExistence type="predicted"/>
<accession>A0A138ZYV6</accession>
<feature type="region of interest" description="Disordered" evidence="1">
    <location>
        <begin position="1"/>
        <end position="31"/>
    </location>
</feature>
<sequence>SSEHPPAGTHPTERSTTSQQSSVREDVTAEKKTFGGRKMVLVGDSGEGDCDLYSSTYALNPTHVTAVFIRDVSATPLPLGVTLEDAKARSPLVFIAEKLKERMEGALGALPKGSWKVFR</sequence>
<dbReference type="EMBL" id="KQ965855">
    <property type="protein sequence ID" value="KXS09680.1"/>
    <property type="molecule type" value="Genomic_DNA"/>
</dbReference>
<dbReference type="Proteomes" id="UP000070544">
    <property type="component" value="Unassembled WGS sequence"/>
</dbReference>
<dbReference type="InterPro" id="IPR019236">
    <property type="entry name" value="APP1_cat"/>
</dbReference>
<feature type="domain" description="Phosphatidate phosphatase APP1 catalytic" evidence="2">
    <location>
        <begin position="18"/>
        <end position="71"/>
    </location>
</feature>
<dbReference type="AlphaFoldDB" id="A0A138ZYV6"/>
<dbReference type="PANTHER" id="PTHR28208:SF3">
    <property type="entry name" value="PHOSPHATIDATE PHOSPHATASE APP1"/>
    <property type="match status" value="1"/>
</dbReference>
<evidence type="ECO:0000313" key="3">
    <source>
        <dbReference type="EMBL" id="KXS09680.1"/>
    </source>
</evidence>
<protein>
    <recommendedName>
        <fullName evidence="2">Phosphatidate phosphatase APP1 catalytic domain-containing protein</fullName>
    </recommendedName>
</protein>
<name>A0A138ZYV6_GONPJ</name>
<reference evidence="3 4" key="1">
    <citation type="journal article" date="2015" name="Genome Biol. Evol.">
        <title>Phylogenomic analyses indicate that early fungi evolved digesting cell walls of algal ancestors of land plants.</title>
        <authorList>
            <person name="Chang Y."/>
            <person name="Wang S."/>
            <person name="Sekimoto S."/>
            <person name="Aerts A.L."/>
            <person name="Choi C."/>
            <person name="Clum A."/>
            <person name="LaButti K.M."/>
            <person name="Lindquist E.A."/>
            <person name="Yee Ngan C."/>
            <person name="Ohm R.A."/>
            <person name="Salamov A.A."/>
            <person name="Grigoriev I.V."/>
            <person name="Spatafora J.W."/>
            <person name="Berbee M.L."/>
        </authorList>
    </citation>
    <scope>NUCLEOTIDE SEQUENCE [LARGE SCALE GENOMIC DNA]</scope>
    <source>
        <strain evidence="3 4">JEL478</strain>
    </source>
</reference>
<dbReference type="OrthoDB" id="541883at2759"/>
<evidence type="ECO:0000313" key="4">
    <source>
        <dbReference type="Proteomes" id="UP000070544"/>
    </source>
</evidence>
<dbReference type="InterPro" id="IPR052935">
    <property type="entry name" value="Mg2+_PAP"/>
</dbReference>
<gene>
    <name evidence="3" type="ORF">M427DRAFT_217655</name>
</gene>
<dbReference type="PANTHER" id="PTHR28208">
    <property type="entry name" value="PHOSPHATIDATE PHOSPHATASE APP1"/>
    <property type="match status" value="1"/>
</dbReference>
<evidence type="ECO:0000259" key="2">
    <source>
        <dbReference type="Pfam" id="PF09949"/>
    </source>
</evidence>